<gene>
    <name evidence="2" type="ORF">A13A_00160</name>
    <name evidence="1" type="ORF">A13A_04229</name>
</gene>
<sequence>SRNKVTVGEPAVGSPPYLKEAYFEVLTQIV</sequence>
<comment type="caution">
    <text evidence="2">The sequence shown here is derived from an EMBL/GenBank/DDBJ whole genome shotgun (WGS) entry which is preliminary data.</text>
</comment>
<dbReference type="EMBL" id="ASUG01000013">
    <property type="protein sequence ID" value="EOX01967.1"/>
    <property type="molecule type" value="Genomic_DNA"/>
</dbReference>
<feature type="non-terminal residue" evidence="2">
    <location>
        <position position="1"/>
    </location>
</feature>
<proteinExistence type="predicted"/>
<reference evidence="2 3" key="1">
    <citation type="submission" date="2013-01" db="EMBL/GenBank/DDBJ databases">
        <title>The Genome Sequence of Escherichia coli KTE182.</title>
        <authorList>
            <consortium name="The Broad Institute Genome Sequencing Platform"/>
            <consortium name="The Broad Institute Genome Sequencing Center for Infectious Disease"/>
            <person name="Feldgarden M."/>
            <person name="Nielsen K.L."/>
            <person name="Frimodt-Moller N."/>
            <person name="Andersen P.S."/>
            <person name="Walker B."/>
            <person name="Young S.K."/>
            <person name="Zeng Q."/>
            <person name="Gargeya S."/>
            <person name="Fitzgerald M."/>
            <person name="Haas B."/>
            <person name="Abouelleil A."/>
            <person name="Alvarado L."/>
            <person name="Arachchi H.M."/>
            <person name="Berlin A.M."/>
            <person name="Chapman S.B."/>
            <person name="Dewar J."/>
            <person name="Goldberg J."/>
            <person name="Griggs A."/>
            <person name="Gujja S."/>
            <person name="Hansen M."/>
            <person name="Howarth C."/>
            <person name="Imamovic A."/>
            <person name="Larimer J."/>
            <person name="McCowan C."/>
            <person name="Murphy C."/>
            <person name="Neiman D."/>
            <person name="Pearson M."/>
            <person name="Priest M."/>
            <person name="Roberts A."/>
            <person name="Saif S."/>
            <person name="Shea T."/>
            <person name="Sisk P."/>
            <person name="Sykes S."/>
            <person name="Wortman J."/>
            <person name="Nusbaum C."/>
            <person name="Birren B."/>
        </authorList>
    </citation>
    <scope>NUCLEOTIDE SEQUENCE [LARGE SCALE GENOMIC DNA]</scope>
    <source>
        <strain evidence="2 3">KTE182</strain>
    </source>
</reference>
<name>S1QBV8_ECOLX</name>
<dbReference type="EMBL" id="ASUG01000051">
    <property type="protein sequence ID" value="EOW92733.1"/>
    <property type="molecule type" value="Genomic_DNA"/>
</dbReference>
<evidence type="ECO:0000313" key="1">
    <source>
        <dbReference type="EMBL" id="EOW92733.1"/>
    </source>
</evidence>
<protein>
    <submittedName>
        <fullName evidence="2">Uncharacterized protein</fullName>
    </submittedName>
</protein>
<accession>S1QBV8</accession>
<dbReference type="Proteomes" id="UP000014179">
    <property type="component" value="Unassembled WGS sequence"/>
</dbReference>
<dbReference type="HOGENOM" id="CLU_3400561_0_0_6"/>
<evidence type="ECO:0000313" key="2">
    <source>
        <dbReference type="EMBL" id="EOX01967.1"/>
    </source>
</evidence>
<evidence type="ECO:0000313" key="3">
    <source>
        <dbReference type="Proteomes" id="UP000014179"/>
    </source>
</evidence>
<organism evidence="2 3">
    <name type="scientific">Escherichia coli KTE182</name>
    <dbReference type="NCBI Taxonomy" id="1181728"/>
    <lineage>
        <taxon>Bacteria</taxon>
        <taxon>Pseudomonadati</taxon>
        <taxon>Pseudomonadota</taxon>
        <taxon>Gammaproteobacteria</taxon>
        <taxon>Enterobacterales</taxon>
        <taxon>Enterobacteriaceae</taxon>
        <taxon>Escherichia</taxon>
    </lineage>
</organism>
<dbReference type="AlphaFoldDB" id="S1QBV8"/>